<evidence type="ECO:0000256" key="1">
    <source>
        <dbReference type="SAM" id="SignalP"/>
    </source>
</evidence>
<protein>
    <recommendedName>
        <fullName evidence="4">Secreted protein</fullName>
    </recommendedName>
</protein>
<dbReference type="EMBL" id="CAAALY010017326">
    <property type="protein sequence ID" value="VEL13287.1"/>
    <property type="molecule type" value="Genomic_DNA"/>
</dbReference>
<reference evidence="2" key="1">
    <citation type="submission" date="2018-11" db="EMBL/GenBank/DDBJ databases">
        <authorList>
            <consortium name="Pathogen Informatics"/>
        </authorList>
    </citation>
    <scope>NUCLEOTIDE SEQUENCE</scope>
</reference>
<feature type="chain" id="PRO_5019409249" description="Secreted protein" evidence="1">
    <location>
        <begin position="28"/>
        <end position="141"/>
    </location>
</feature>
<organism evidence="2 3">
    <name type="scientific">Protopolystoma xenopodis</name>
    <dbReference type="NCBI Taxonomy" id="117903"/>
    <lineage>
        <taxon>Eukaryota</taxon>
        <taxon>Metazoa</taxon>
        <taxon>Spiralia</taxon>
        <taxon>Lophotrochozoa</taxon>
        <taxon>Platyhelminthes</taxon>
        <taxon>Monogenea</taxon>
        <taxon>Polyopisthocotylea</taxon>
        <taxon>Polystomatidea</taxon>
        <taxon>Polystomatidae</taxon>
        <taxon>Protopolystoma</taxon>
    </lineage>
</organism>
<sequence>MWGRVIPSLSGPTSCVCLLIVINGLSSSPHLSSPPYSAVPASQVRSHSRLWRFIVAHSRMRPVLCCTSARLHDARPVPPSQPVSMTLCGRLCCKACRSFSQVNSGRSVRAALILSANFPLFTHFGGLFHTCSLSLSGHQHP</sequence>
<dbReference type="Proteomes" id="UP000784294">
    <property type="component" value="Unassembled WGS sequence"/>
</dbReference>
<comment type="caution">
    <text evidence="2">The sequence shown here is derived from an EMBL/GenBank/DDBJ whole genome shotgun (WGS) entry which is preliminary data.</text>
</comment>
<keyword evidence="1" id="KW-0732">Signal</keyword>
<proteinExistence type="predicted"/>
<feature type="signal peptide" evidence="1">
    <location>
        <begin position="1"/>
        <end position="27"/>
    </location>
</feature>
<evidence type="ECO:0008006" key="4">
    <source>
        <dbReference type="Google" id="ProtNLM"/>
    </source>
</evidence>
<name>A0A448WJH8_9PLAT</name>
<dbReference type="AlphaFoldDB" id="A0A448WJH8"/>
<evidence type="ECO:0000313" key="2">
    <source>
        <dbReference type="EMBL" id="VEL13287.1"/>
    </source>
</evidence>
<evidence type="ECO:0000313" key="3">
    <source>
        <dbReference type="Proteomes" id="UP000784294"/>
    </source>
</evidence>
<accession>A0A448WJH8</accession>
<gene>
    <name evidence="2" type="ORF">PXEA_LOCUS6727</name>
</gene>
<keyword evidence="3" id="KW-1185">Reference proteome</keyword>